<evidence type="ECO:0000313" key="17">
    <source>
        <dbReference type="Proteomes" id="UP001209681"/>
    </source>
</evidence>
<dbReference type="SMART" id="SM00073">
    <property type="entry name" value="HPT"/>
    <property type="match status" value="1"/>
</dbReference>
<dbReference type="Gene3D" id="1.20.120.160">
    <property type="entry name" value="HPT domain"/>
    <property type="match status" value="1"/>
</dbReference>
<dbReference type="SUPFAM" id="SSF47226">
    <property type="entry name" value="Histidine-containing phosphotransfer domain, HPT domain"/>
    <property type="match status" value="1"/>
</dbReference>
<dbReference type="InterPro" id="IPR036641">
    <property type="entry name" value="HPT_dom_sf"/>
</dbReference>
<proteinExistence type="predicted"/>
<evidence type="ECO:0000256" key="1">
    <source>
        <dbReference type="ARBA" id="ARBA00000085"/>
    </source>
</evidence>
<reference evidence="16 17" key="1">
    <citation type="submission" date="2022-11" db="EMBL/GenBank/DDBJ databases">
        <title>Desulfobotulus tamanensis H1 sp. nov. - anaerobic, alkaliphilic, sulphate reducing bacterium isolated from terrestrial mud volcano.</title>
        <authorList>
            <person name="Frolova A."/>
            <person name="Merkel A.Y."/>
            <person name="Slobodkin A.I."/>
        </authorList>
    </citation>
    <scope>NUCLEOTIDE SEQUENCE [LARGE SCALE GENOMIC DNA]</scope>
    <source>
        <strain evidence="16 17">H1</strain>
    </source>
</reference>
<comment type="function">
    <text evidence="11">Involved in the transmission of sensory signals from the chemoreceptors to the flagellar motors. CheA is autophosphorylated; it can transfer its phosphate group to either CheB or CheY.</text>
</comment>
<evidence type="ECO:0000256" key="7">
    <source>
        <dbReference type="ARBA" id="ARBA00022741"/>
    </source>
</evidence>
<keyword evidence="8" id="KW-0418">Kinase</keyword>
<organism evidence="16 17">
    <name type="scientific">Desulfobotulus pelophilus</name>
    <dbReference type="NCBI Taxonomy" id="2823377"/>
    <lineage>
        <taxon>Bacteria</taxon>
        <taxon>Pseudomonadati</taxon>
        <taxon>Thermodesulfobacteriota</taxon>
        <taxon>Desulfobacteria</taxon>
        <taxon>Desulfobacterales</taxon>
        <taxon>Desulfobacteraceae</taxon>
        <taxon>Desulfobotulus</taxon>
    </lineage>
</organism>
<evidence type="ECO:0000256" key="12">
    <source>
        <dbReference type="PROSITE-ProRule" id="PRU00110"/>
    </source>
</evidence>
<comment type="caution">
    <text evidence="16">The sequence shown here is derived from an EMBL/GenBank/DDBJ whole genome shotgun (WGS) entry which is preliminary data.</text>
</comment>
<evidence type="ECO:0000259" key="15">
    <source>
        <dbReference type="PROSITE" id="PS50894"/>
    </source>
</evidence>
<dbReference type="Gene3D" id="3.30.565.10">
    <property type="entry name" value="Histidine kinase-like ATPase, C-terminal domain"/>
    <property type="match status" value="1"/>
</dbReference>
<dbReference type="InterPro" id="IPR004358">
    <property type="entry name" value="Sig_transdc_His_kin-like_C"/>
</dbReference>
<dbReference type="SMART" id="SM00260">
    <property type="entry name" value="CheW"/>
    <property type="match status" value="1"/>
</dbReference>
<sequence>MNDKDGSLEQELAEVFQGEAADLFREIESAVLDLESGSADSDGIHRLFRAVHTLKGSGAMFGLTRLASLAHELESLIEKVRELDSPPDRTLISLVLEVADRLRLLAESTEITEEDDGDLLAKMTAAVVALEDKEEEKLPCETRLISIRFKPFSKIFLSGMDPAMVLDELRAMGDLTVSIDRKELPDFWDFDPEQSYIAFNMTLKTAVSDADIEDVFLFVAEDSELVIQNLSEAEPKEKDIPVPAVARAASSARPGDAPHGESEDIRIAAPRLDSLMNLVGELVMQQARLNELGKVLKVPVLDECLEGLDRISLSLKDCVLNLRMTPIAGIFSRFRRLVRDLCAELEKEVIFEVEGGETELDKALIDGLGEPLVHLVRNSLDHGIEHPGERLKQGKSAAGLLRLSAAALEGRVEICIADDGRGIDREAVLARARERGLVDAGAELGPAEIDSLIFHPGLSTSGVVGKVSGRGVGMDVVRRQIESLAGRITLESRAGQGTRIRMSLPLTLAIVECLMVRVGQGLFALPITQVETCMDFFHEEDSRRPEHLIRFRGKALSYVVLRSFFRMHTMENLQQQVVVVRSETGFFGLVVDSLAGTQQVVIKSMGAWYDRQDGIGGATVMGDGEIAFILDVQGLWRCACTDLVQERDRAYRKNRN</sequence>
<dbReference type="SUPFAM" id="SSF50341">
    <property type="entry name" value="CheW-like"/>
    <property type="match status" value="1"/>
</dbReference>
<dbReference type="InterPro" id="IPR036061">
    <property type="entry name" value="CheW-like_dom_sf"/>
</dbReference>
<evidence type="ECO:0000256" key="4">
    <source>
        <dbReference type="ARBA" id="ARBA00022500"/>
    </source>
</evidence>
<evidence type="ECO:0000256" key="10">
    <source>
        <dbReference type="ARBA" id="ARBA00023012"/>
    </source>
</evidence>
<evidence type="ECO:0000259" key="14">
    <source>
        <dbReference type="PROSITE" id="PS50851"/>
    </source>
</evidence>
<name>A0ABT3N9L9_9BACT</name>
<keyword evidence="10" id="KW-0902">Two-component regulatory system</keyword>
<keyword evidence="7" id="KW-0547">Nucleotide-binding</keyword>
<keyword evidence="5 12" id="KW-0597">Phosphoprotein</keyword>
<comment type="catalytic activity">
    <reaction evidence="1">
        <text>ATP + protein L-histidine = ADP + protein N-phospho-L-histidine.</text>
        <dbReference type="EC" id="2.7.13.3"/>
    </reaction>
</comment>
<feature type="domain" description="CheW-like" evidence="14">
    <location>
        <begin position="510"/>
        <end position="641"/>
    </location>
</feature>
<dbReference type="InterPro" id="IPR002545">
    <property type="entry name" value="CheW-lke_dom"/>
</dbReference>
<dbReference type="InterPro" id="IPR036890">
    <property type="entry name" value="HATPase_C_sf"/>
</dbReference>
<dbReference type="Pfam" id="PF01584">
    <property type="entry name" value="CheW"/>
    <property type="match status" value="1"/>
</dbReference>
<dbReference type="SUPFAM" id="SSF55874">
    <property type="entry name" value="ATPase domain of HSP90 chaperone/DNA topoisomerase II/histidine kinase"/>
    <property type="match status" value="1"/>
</dbReference>
<protein>
    <recommendedName>
        <fullName evidence="3">Chemotaxis protein CheA</fullName>
        <ecNumber evidence="2">2.7.13.3</ecNumber>
    </recommendedName>
</protein>
<dbReference type="Pfam" id="PF02518">
    <property type="entry name" value="HATPase_c"/>
    <property type="match status" value="1"/>
</dbReference>
<dbReference type="Pfam" id="PF01627">
    <property type="entry name" value="Hpt"/>
    <property type="match status" value="1"/>
</dbReference>
<dbReference type="EMBL" id="JAPFPW010000009">
    <property type="protein sequence ID" value="MCW7754160.1"/>
    <property type="molecule type" value="Genomic_DNA"/>
</dbReference>
<evidence type="ECO:0000256" key="2">
    <source>
        <dbReference type="ARBA" id="ARBA00012438"/>
    </source>
</evidence>
<dbReference type="Pfam" id="PF02895">
    <property type="entry name" value="H-kinase_dim"/>
    <property type="match status" value="1"/>
</dbReference>
<evidence type="ECO:0000256" key="3">
    <source>
        <dbReference type="ARBA" id="ARBA00021495"/>
    </source>
</evidence>
<dbReference type="SMART" id="SM00387">
    <property type="entry name" value="HATPase_c"/>
    <property type="match status" value="1"/>
</dbReference>
<evidence type="ECO:0000256" key="6">
    <source>
        <dbReference type="ARBA" id="ARBA00022679"/>
    </source>
</evidence>
<dbReference type="InterPro" id="IPR004105">
    <property type="entry name" value="CheA-like_dim"/>
</dbReference>
<feature type="domain" description="HPt" evidence="15">
    <location>
        <begin position="5"/>
        <end position="109"/>
    </location>
</feature>
<dbReference type="PANTHER" id="PTHR43395:SF10">
    <property type="entry name" value="CHEMOTAXIS PROTEIN CHEA"/>
    <property type="match status" value="1"/>
</dbReference>
<dbReference type="SMART" id="SM01231">
    <property type="entry name" value="H-kinase_dim"/>
    <property type="match status" value="1"/>
</dbReference>
<keyword evidence="9" id="KW-0067">ATP-binding</keyword>
<evidence type="ECO:0000313" key="16">
    <source>
        <dbReference type="EMBL" id="MCW7754160.1"/>
    </source>
</evidence>
<dbReference type="RefSeq" id="WP_265425080.1">
    <property type="nucleotide sequence ID" value="NZ_JAPFPW010000009.1"/>
</dbReference>
<dbReference type="EC" id="2.7.13.3" evidence="2"/>
<keyword evidence="17" id="KW-1185">Reference proteome</keyword>
<dbReference type="Proteomes" id="UP001209681">
    <property type="component" value="Unassembled WGS sequence"/>
</dbReference>
<dbReference type="InterPro" id="IPR003594">
    <property type="entry name" value="HATPase_dom"/>
</dbReference>
<dbReference type="InterPro" id="IPR036097">
    <property type="entry name" value="HisK_dim/P_sf"/>
</dbReference>
<dbReference type="InterPro" id="IPR008207">
    <property type="entry name" value="Sig_transdc_His_kin_Hpt_dom"/>
</dbReference>
<dbReference type="SUPFAM" id="SSF47384">
    <property type="entry name" value="Homodimeric domain of signal transducing histidine kinase"/>
    <property type="match status" value="1"/>
</dbReference>
<feature type="domain" description="Histidine kinase" evidence="13">
    <location>
        <begin position="309"/>
        <end position="508"/>
    </location>
</feature>
<evidence type="ECO:0000256" key="8">
    <source>
        <dbReference type="ARBA" id="ARBA00022777"/>
    </source>
</evidence>
<dbReference type="PROSITE" id="PS50851">
    <property type="entry name" value="CHEW"/>
    <property type="match status" value="1"/>
</dbReference>
<dbReference type="InterPro" id="IPR037006">
    <property type="entry name" value="CheA-like_homodim_sf"/>
</dbReference>
<dbReference type="PRINTS" id="PR00344">
    <property type="entry name" value="BCTRLSENSOR"/>
</dbReference>
<dbReference type="Gene3D" id="1.10.287.560">
    <property type="entry name" value="Histidine kinase CheA-like, homodimeric domain"/>
    <property type="match status" value="1"/>
</dbReference>
<keyword evidence="4" id="KW-0145">Chemotaxis</keyword>
<evidence type="ECO:0000259" key="13">
    <source>
        <dbReference type="PROSITE" id="PS50109"/>
    </source>
</evidence>
<dbReference type="PANTHER" id="PTHR43395">
    <property type="entry name" value="SENSOR HISTIDINE KINASE CHEA"/>
    <property type="match status" value="1"/>
</dbReference>
<feature type="modified residue" description="Phosphohistidine" evidence="12">
    <location>
        <position position="52"/>
    </location>
</feature>
<evidence type="ECO:0000256" key="9">
    <source>
        <dbReference type="ARBA" id="ARBA00022840"/>
    </source>
</evidence>
<evidence type="ECO:0000256" key="11">
    <source>
        <dbReference type="ARBA" id="ARBA00035100"/>
    </source>
</evidence>
<dbReference type="Gene3D" id="2.30.30.40">
    <property type="entry name" value="SH3 Domains"/>
    <property type="match status" value="1"/>
</dbReference>
<dbReference type="PROSITE" id="PS50894">
    <property type="entry name" value="HPT"/>
    <property type="match status" value="1"/>
</dbReference>
<dbReference type="PROSITE" id="PS50109">
    <property type="entry name" value="HIS_KIN"/>
    <property type="match status" value="1"/>
</dbReference>
<dbReference type="CDD" id="cd00088">
    <property type="entry name" value="HPT"/>
    <property type="match status" value="1"/>
</dbReference>
<accession>A0ABT3N9L9</accession>
<dbReference type="InterPro" id="IPR005467">
    <property type="entry name" value="His_kinase_dom"/>
</dbReference>
<evidence type="ECO:0000256" key="5">
    <source>
        <dbReference type="ARBA" id="ARBA00022553"/>
    </source>
</evidence>
<dbReference type="InterPro" id="IPR051315">
    <property type="entry name" value="Bact_Chemotaxis_CheA"/>
</dbReference>
<gene>
    <name evidence="16" type="ORF">OOT00_09180</name>
</gene>
<keyword evidence="6" id="KW-0808">Transferase</keyword>